<accession>A0A370DDL2</accession>
<keyword evidence="1" id="KW-0812">Transmembrane</keyword>
<dbReference type="Pfam" id="PF08487">
    <property type="entry name" value="VIT"/>
    <property type="match status" value="1"/>
</dbReference>
<dbReference type="Proteomes" id="UP000254266">
    <property type="component" value="Unassembled WGS sequence"/>
</dbReference>
<keyword evidence="1" id="KW-1133">Transmembrane helix</keyword>
<keyword evidence="1" id="KW-0472">Membrane</keyword>
<dbReference type="PROSITE" id="PS50234">
    <property type="entry name" value="VWFA"/>
    <property type="match status" value="1"/>
</dbReference>
<dbReference type="Pfam" id="PF13768">
    <property type="entry name" value="VWA_3"/>
    <property type="match status" value="1"/>
</dbReference>
<evidence type="ECO:0000313" key="5">
    <source>
        <dbReference type="Proteomes" id="UP000254266"/>
    </source>
</evidence>
<dbReference type="EMBL" id="QFXC01000011">
    <property type="protein sequence ID" value="RDH83002.1"/>
    <property type="molecule type" value="Genomic_DNA"/>
</dbReference>
<evidence type="ECO:0000259" key="3">
    <source>
        <dbReference type="PROSITE" id="PS51468"/>
    </source>
</evidence>
<feature type="domain" description="VWFA" evidence="2">
    <location>
        <begin position="363"/>
        <end position="533"/>
    </location>
</feature>
<dbReference type="PANTHER" id="PTHR45737:SF6">
    <property type="entry name" value="VON WILLEBRAND FACTOR A DOMAIN-CONTAINING PROTEIN 5A"/>
    <property type="match status" value="1"/>
</dbReference>
<organism evidence="4 5">
    <name type="scientific">endosymbiont of Galathealinum brachiosum</name>
    <dbReference type="NCBI Taxonomy" id="2200906"/>
    <lineage>
        <taxon>Bacteria</taxon>
        <taxon>Pseudomonadati</taxon>
        <taxon>Pseudomonadota</taxon>
        <taxon>Gammaproteobacteria</taxon>
        <taxon>sulfur-oxidizing symbionts</taxon>
    </lineage>
</organism>
<dbReference type="SMART" id="SM00609">
    <property type="entry name" value="VIT"/>
    <property type="match status" value="1"/>
</dbReference>
<proteinExistence type="predicted"/>
<evidence type="ECO:0000313" key="4">
    <source>
        <dbReference type="EMBL" id="RDH83002.1"/>
    </source>
</evidence>
<dbReference type="InterPro" id="IPR013694">
    <property type="entry name" value="VIT"/>
</dbReference>
<dbReference type="InterPro" id="IPR022440">
    <property type="entry name" value="CHP03788"/>
</dbReference>
<feature type="domain" description="VIT" evidence="3">
    <location>
        <begin position="77"/>
        <end position="205"/>
    </location>
</feature>
<dbReference type="Gene3D" id="3.40.50.410">
    <property type="entry name" value="von Willebrand factor, type A domain"/>
    <property type="match status" value="1"/>
</dbReference>
<dbReference type="AlphaFoldDB" id="A0A370DDL2"/>
<reference evidence="4 5" key="1">
    <citation type="journal article" date="2018" name="ISME J.">
        <title>Endosymbiont genomes yield clues of tubeworm success.</title>
        <authorList>
            <person name="Li Y."/>
            <person name="Liles M.R."/>
            <person name="Halanych K.M."/>
        </authorList>
    </citation>
    <scope>NUCLEOTIDE SEQUENCE [LARGE SCALE GENOMIC DNA]</scope>
    <source>
        <strain evidence="4">A1464</strain>
    </source>
</reference>
<dbReference type="PANTHER" id="PTHR45737">
    <property type="entry name" value="VON WILLEBRAND FACTOR A DOMAIN-CONTAINING PROTEIN 5A"/>
    <property type="match status" value="1"/>
</dbReference>
<dbReference type="InterPro" id="IPR002035">
    <property type="entry name" value="VWF_A"/>
</dbReference>
<gene>
    <name evidence="4" type="ORF">DIZ80_12125</name>
</gene>
<dbReference type="NCBIfam" id="TIGR03788">
    <property type="entry name" value="marine_srt_targ"/>
    <property type="match status" value="1"/>
</dbReference>
<name>A0A370DDL2_9GAMM</name>
<evidence type="ECO:0000259" key="2">
    <source>
        <dbReference type="PROSITE" id="PS50234"/>
    </source>
</evidence>
<comment type="caution">
    <text evidence="4">The sequence shown here is derived from an EMBL/GenBank/DDBJ whole genome shotgun (WGS) entry which is preliminary data.</text>
</comment>
<dbReference type="SMART" id="SM00327">
    <property type="entry name" value="VWA"/>
    <property type="match status" value="1"/>
</dbReference>
<evidence type="ECO:0000256" key="1">
    <source>
        <dbReference type="SAM" id="Phobius"/>
    </source>
</evidence>
<dbReference type="SUPFAM" id="SSF53300">
    <property type="entry name" value="vWA-like"/>
    <property type="match status" value="1"/>
</dbReference>
<dbReference type="InterPro" id="IPR036465">
    <property type="entry name" value="vWFA_dom_sf"/>
</dbReference>
<keyword evidence="5" id="KW-1185">Reference proteome</keyword>
<dbReference type="PROSITE" id="PS51468">
    <property type="entry name" value="VIT"/>
    <property type="match status" value="1"/>
</dbReference>
<feature type="transmembrane region" description="Helical" evidence="1">
    <location>
        <begin position="697"/>
        <end position="716"/>
    </location>
</feature>
<protein>
    <submittedName>
        <fullName evidence="4">Marine proteobacterial sortase target protein</fullName>
    </submittedName>
</protein>
<sequence>MLTINKHFFKRRPRREYLDDKYKPKKSGLAIWFQRLIMTVLLLALALFLLLLTNQVYANNATSELPQITLDKISEGSLVVKSANGNLYHQMPLLRTVVDMHVSGMISRNHVKQYFKNPNDSWIEAIYVFPLPENSAVDHMRMRIGNRIIEGEIKEKQEAKRLYKKAQKEGKKTALIEQQRPNLFTNQVANIGPGETIVIEIEYQQTLHYDQGNFSLRFPMAITPRYIPGKAINETIPLAESGWAHNTLQVPDASSITPFINNNKQKINPVSIKIDLKPGFPLENLFSRYHTINKHQTNDIIHISLTEGDTYSDRDFELVWTPESNHTPKAAVFNEKIKNNNFQMVMLVPPGGDKFSGQPLARDVTYIIDTSGSMYGVSMDQAKQSLLIALDRLRLHDKFNIIQFNSVTDQLFSNSKMASFQNILSAKNYVNNLHADGGTEMAPALKLALKNNHEKNYVHQVIFLTDGSVENETALFDIIHKSLGNSRLFTIGIGSAPNSYFMRKAAKFGRGSFTYISNVNEVHEKMSSLFAKLESPVMTDIQIHTEDNITTEVWPNRIPDLYHGEPVVLAIRSDKPLNEIIVSGTRALSPWSAKLQLNNSKPSNGIGAFWARNKISALSDSLHEGADKERVRSEIINIALTHHLVSKHTSLIAVDKTPARPNHSKFNTHQIPVNLPHGQSTKQSFGRLAQTATSAELNLLFGITLLMLALALTILLRSTENTLSGSSEKKVV</sequence>